<evidence type="ECO:0000313" key="4">
    <source>
        <dbReference type="Proteomes" id="UP000442707"/>
    </source>
</evidence>
<feature type="domain" description="UspA" evidence="2">
    <location>
        <begin position="172"/>
        <end position="241"/>
    </location>
</feature>
<dbReference type="EMBL" id="VZRB01000005">
    <property type="protein sequence ID" value="KAB1148312.1"/>
    <property type="molecule type" value="Genomic_DNA"/>
</dbReference>
<dbReference type="InterPro" id="IPR014729">
    <property type="entry name" value="Rossmann-like_a/b/a_fold"/>
</dbReference>
<dbReference type="Proteomes" id="UP000442707">
    <property type="component" value="Unassembled WGS sequence"/>
</dbReference>
<evidence type="ECO:0000313" key="3">
    <source>
        <dbReference type="EMBL" id="KAB1148312.1"/>
    </source>
</evidence>
<dbReference type="PRINTS" id="PR01438">
    <property type="entry name" value="UNVRSLSTRESS"/>
</dbReference>
<comment type="caution">
    <text evidence="3">The sequence shown here is derived from an EMBL/GenBank/DDBJ whole genome shotgun (WGS) entry which is preliminary data.</text>
</comment>
<gene>
    <name evidence="3" type="ORF">F7R91_09465</name>
</gene>
<name>A0A6H9V4Z6_9ACTN</name>
<protein>
    <submittedName>
        <fullName evidence="3">Universal stress protein</fullName>
    </submittedName>
</protein>
<accession>A0A6H9V4Z6</accession>
<reference evidence="3 4" key="1">
    <citation type="submission" date="2019-09" db="EMBL/GenBank/DDBJ databases">
        <title>Screening of Novel Bioactive Compounds from Soil-Associated.</title>
        <authorList>
            <person name="Zhao S."/>
        </authorList>
    </citation>
    <scope>NUCLEOTIDE SEQUENCE [LARGE SCALE GENOMIC DNA]</scope>
    <source>
        <strain evidence="3 4">HIT-DPA4</strain>
    </source>
</reference>
<proteinExistence type="inferred from homology"/>
<feature type="domain" description="UspA" evidence="2">
    <location>
        <begin position="2"/>
        <end position="118"/>
    </location>
</feature>
<sequence>MVVGVDGSVAAVRALDRAAEEAERRGAALHIVYAVPDRGAAAPILASAVSRTGTRHPGLPTVTAAAEGGAVQALARASTAAALTVVGNRGFGVVAGTLAGSVSMRLAAQTHGPLLVVRGDHRCDNGHGVLLGLGSKADPGAAAYAFAEAERRGVCLSVLQSRAQKAVLPFPLAELQQQYPEVRTESCTVHNDPAHALLEAGREAAVVVIGAYHRSTGLGRRTGSVVHTLLCRSHCPVAVVPNG</sequence>
<dbReference type="PANTHER" id="PTHR46268:SF6">
    <property type="entry name" value="UNIVERSAL STRESS PROTEIN UP12"/>
    <property type="match status" value="1"/>
</dbReference>
<keyword evidence="4" id="KW-1185">Reference proteome</keyword>
<dbReference type="InterPro" id="IPR006015">
    <property type="entry name" value="Universal_stress_UspA"/>
</dbReference>
<dbReference type="Pfam" id="PF00582">
    <property type="entry name" value="Usp"/>
    <property type="match status" value="2"/>
</dbReference>
<comment type="similarity">
    <text evidence="1">Belongs to the universal stress protein A family.</text>
</comment>
<organism evidence="3 4">
    <name type="scientific">Streptomyces luteolifulvus</name>
    <dbReference type="NCBI Taxonomy" id="2615112"/>
    <lineage>
        <taxon>Bacteria</taxon>
        <taxon>Bacillati</taxon>
        <taxon>Actinomycetota</taxon>
        <taxon>Actinomycetes</taxon>
        <taxon>Kitasatosporales</taxon>
        <taxon>Streptomycetaceae</taxon>
        <taxon>Streptomyces</taxon>
    </lineage>
</organism>
<dbReference type="SUPFAM" id="SSF52402">
    <property type="entry name" value="Adenine nucleotide alpha hydrolases-like"/>
    <property type="match status" value="2"/>
</dbReference>
<dbReference type="AlphaFoldDB" id="A0A6H9V4Z6"/>
<evidence type="ECO:0000259" key="2">
    <source>
        <dbReference type="Pfam" id="PF00582"/>
    </source>
</evidence>
<dbReference type="PANTHER" id="PTHR46268">
    <property type="entry name" value="STRESS RESPONSE PROTEIN NHAX"/>
    <property type="match status" value="1"/>
</dbReference>
<evidence type="ECO:0000256" key="1">
    <source>
        <dbReference type="ARBA" id="ARBA00008791"/>
    </source>
</evidence>
<dbReference type="Gene3D" id="3.40.50.620">
    <property type="entry name" value="HUPs"/>
    <property type="match status" value="2"/>
</dbReference>
<dbReference type="InterPro" id="IPR006016">
    <property type="entry name" value="UspA"/>
</dbReference>